<dbReference type="RefSeq" id="XP_028530101.1">
    <property type="nucleotide sequence ID" value="XM_028673672.1"/>
</dbReference>
<evidence type="ECO:0000256" key="1">
    <source>
        <dbReference type="SAM" id="MobiDB-lite"/>
    </source>
</evidence>
<gene>
    <name evidence="2" type="ORF">PGAL8A_00487800</name>
</gene>
<keyword evidence="3" id="KW-1185">Reference proteome</keyword>
<evidence type="ECO:0000313" key="2">
    <source>
        <dbReference type="EMBL" id="CRG97299.1"/>
    </source>
</evidence>
<accession>A0A1J1H190</accession>
<dbReference type="AlphaFoldDB" id="A0A1J1H190"/>
<organism evidence="2 3">
    <name type="scientific">Plasmodium gallinaceum</name>
    <dbReference type="NCBI Taxonomy" id="5849"/>
    <lineage>
        <taxon>Eukaryota</taxon>
        <taxon>Sar</taxon>
        <taxon>Alveolata</taxon>
        <taxon>Apicomplexa</taxon>
        <taxon>Aconoidasida</taxon>
        <taxon>Haemosporida</taxon>
        <taxon>Plasmodiidae</taxon>
        <taxon>Plasmodium</taxon>
        <taxon>Plasmodium (Haemamoeba)</taxon>
    </lineage>
</organism>
<comment type="caution">
    <text evidence="2">The sequence shown here is derived from an EMBL/GenBank/DDBJ whole genome shotgun (WGS) entry which is preliminary data.</text>
</comment>
<sequence>MEHNNEEDIHNSSELKSQFEDKEKKKKESNKDINSNLIVCEEKNENNMESQVLNSRKEMPSIANLKENANIFAEHIAKQAKMKASEFISKNDRVQQEFSGIGMNTNQQNSMENNYINIKDEYVIINDSEDENQENLNEKQRKKKILIGAKPVMPTGDKELLEKLKQRRI</sequence>
<reference evidence="2" key="1">
    <citation type="submission" date="2015-04" db="EMBL/GenBank/DDBJ databases">
        <authorList>
            <consortium name="Pathogen Informatics"/>
        </authorList>
    </citation>
    <scope>NUCLEOTIDE SEQUENCE [LARGE SCALE GENOMIC DNA]</scope>
    <source>
        <strain evidence="2">8A</strain>
    </source>
</reference>
<dbReference type="Proteomes" id="UP000220797">
    <property type="component" value="Unassembled WGS sequence"/>
</dbReference>
<proteinExistence type="predicted"/>
<name>A0A1J1H190_PLAGA</name>
<dbReference type="VEuPathDB" id="PlasmoDB:PGAL8A_00487800"/>
<feature type="region of interest" description="Disordered" evidence="1">
    <location>
        <begin position="1"/>
        <end position="35"/>
    </location>
</feature>
<evidence type="ECO:0000313" key="3">
    <source>
        <dbReference type="Proteomes" id="UP000220797"/>
    </source>
</evidence>
<feature type="compositionally biased region" description="Basic and acidic residues" evidence="1">
    <location>
        <begin position="1"/>
        <end position="23"/>
    </location>
</feature>
<dbReference type="GeneID" id="39733411"/>
<dbReference type="EMBL" id="CVMV01000096">
    <property type="protein sequence ID" value="CRG97299.1"/>
    <property type="molecule type" value="Genomic_DNA"/>
</dbReference>
<dbReference type="OrthoDB" id="372522at2759"/>
<protein>
    <submittedName>
        <fullName evidence="2">Uncharacterized protein</fullName>
    </submittedName>
</protein>